<evidence type="ECO:0000313" key="2">
    <source>
        <dbReference type="EMBL" id="PEH42435.1"/>
    </source>
</evidence>
<sequence length="91" mass="9880">MQISFPQDPPQFTPADPAIAFPVLVDATRLRCEISAEALESHYGAASCGEGDLRHAFAAHRDEIEEAARRMIESAGGKPIKLTSGFFRFCG</sequence>
<gene>
    <name evidence="2" type="ORF">CRM94_09900</name>
    <name evidence="1" type="ORF">DM48_2694</name>
    <name evidence="3" type="ORF">NYZ96_32415</name>
</gene>
<evidence type="ECO:0000313" key="5">
    <source>
        <dbReference type="Proteomes" id="UP000220629"/>
    </source>
</evidence>
<dbReference type="AlphaFoldDB" id="A0A095W9C0"/>
<dbReference type="EMBL" id="PDDY01000001">
    <property type="protein sequence ID" value="PEH42435.1"/>
    <property type="molecule type" value="Genomic_DNA"/>
</dbReference>
<evidence type="ECO:0000313" key="4">
    <source>
        <dbReference type="Proteomes" id="UP000029590"/>
    </source>
</evidence>
<dbReference type="Gene3D" id="3.30.160.140">
    <property type="entry name" value="Shew3726-like"/>
    <property type="match status" value="1"/>
</dbReference>
<accession>A0A095FDS2</accession>
<dbReference type="Proteomes" id="UP001059745">
    <property type="component" value="Chromosome 2"/>
</dbReference>
<dbReference type="GeneID" id="66460819"/>
<reference evidence="5" key="3">
    <citation type="submission" date="2017-09" db="EMBL/GenBank/DDBJ databases">
        <title>FDA dAtabase for Regulatory Grade micrObial Sequences (FDA-ARGOS): Supporting development and validation of Infectious Disease Dx tests.</title>
        <authorList>
            <person name="Minogue T."/>
            <person name="Wolcott M."/>
            <person name="Wasieloski L."/>
            <person name="Aguilar W."/>
            <person name="Moore D."/>
            <person name="Tallon L."/>
            <person name="Sadzewicz L."/>
            <person name="Ott S."/>
            <person name="Zhao X."/>
            <person name="Nagaraj S."/>
            <person name="Vavikolanu K."/>
            <person name="Aluvathingal J."/>
            <person name="Nadendla S."/>
            <person name="Sichtig H."/>
        </authorList>
    </citation>
    <scope>NUCLEOTIDE SEQUENCE [LARGE SCALE GENOMIC DNA]</scope>
    <source>
        <strain evidence="5">FDAARGOS_390</strain>
    </source>
</reference>
<dbReference type="KEGG" id="bgo:BM43_5072"/>
<evidence type="ECO:0000313" key="1">
    <source>
        <dbReference type="EMBL" id="KGC15110.1"/>
    </source>
</evidence>
<dbReference type="Proteomes" id="UP000029590">
    <property type="component" value="Unassembled WGS sequence"/>
</dbReference>
<protein>
    <submittedName>
        <fullName evidence="2">DUF1488 domain-containing protein</fullName>
    </submittedName>
</protein>
<dbReference type="Pfam" id="PF07369">
    <property type="entry name" value="DUF1488"/>
    <property type="match status" value="1"/>
</dbReference>
<dbReference type="SUPFAM" id="SSF160272">
    <property type="entry name" value="Shew3726-like"/>
    <property type="match status" value="1"/>
</dbReference>
<dbReference type="InterPro" id="IPR009962">
    <property type="entry name" value="DUF1488"/>
</dbReference>
<reference evidence="2" key="2">
    <citation type="submission" date="2017-09" db="EMBL/GenBank/DDBJ databases">
        <title>FDA dAtabase for Regulatory Grade micrObial Sequences (FDA-ARGOS): Supporting development and validation of Infectious Disease Dx tests.</title>
        <authorList>
            <person name="Minogue T."/>
            <person name="Wolcott M."/>
            <person name="Wasieloski L."/>
            <person name="Aguilar W."/>
            <person name="Moore D."/>
            <person name="Tallon L.J."/>
            <person name="Sadzewicz L."/>
            <person name="Ott S."/>
            <person name="Zhao X."/>
            <person name="Nagaraj S."/>
            <person name="Vavikolanu K."/>
            <person name="Aluvathingal J."/>
            <person name="Nadendla S."/>
            <person name="Sichtig H."/>
        </authorList>
    </citation>
    <scope>NUCLEOTIDE SEQUENCE</scope>
    <source>
        <strain evidence="2">FDAARGOS_390</strain>
    </source>
</reference>
<name>A0A095W9C0_BURGA</name>
<organism evidence="2 5">
    <name type="scientific">Burkholderia gladioli</name>
    <name type="common">Pseudomonas marginata</name>
    <name type="synonym">Phytomonas marginata</name>
    <dbReference type="NCBI Taxonomy" id="28095"/>
    <lineage>
        <taxon>Bacteria</taxon>
        <taxon>Pseudomonadati</taxon>
        <taxon>Pseudomonadota</taxon>
        <taxon>Betaproteobacteria</taxon>
        <taxon>Burkholderiales</taxon>
        <taxon>Burkholderiaceae</taxon>
        <taxon>Burkholderia</taxon>
    </lineage>
</organism>
<dbReference type="InterPro" id="IPR036692">
    <property type="entry name" value="Shew3726-like_sf"/>
</dbReference>
<proteinExistence type="predicted"/>
<reference evidence="3" key="4">
    <citation type="submission" date="2022-09" db="EMBL/GenBank/DDBJ databases">
        <title>Genomic of Burkholderia gladioli.</title>
        <authorList>
            <person name="Wu H."/>
        </authorList>
    </citation>
    <scope>NUCLEOTIDE SEQUENCE</scope>
    <source>
        <strain evidence="3">ZN-S4</strain>
    </source>
</reference>
<dbReference type="EMBL" id="CP104215">
    <property type="protein sequence ID" value="UWX73107.1"/>
    <property type="molecule type" value="Genomic_DNA"/>
</dbReference>
<reference evidence="1 4" key="1">
    <citation type="submission" date="2014-04" db="EMBL/GenBank/DDBJ databases">
        <authorList>
            <person name="Bishop-Lilly K.A."/>
            <person name="Broomall S.M."/>
            <person name="Chain P.S."/>
            <person name="Chertkov O."/>
            <person name="Coyne S.R."/>
            <person name="Daligault H.E."/>
            <person name="Davenport K.W."/>
            <person name="Erkkila T."/>
            <person name="Frey K.G."/>
            <person name="Gibbons H.S."/>
            <person name="Gu W."/>
            <person name="Jaissle J."/>
            <person name="Johnson S.L."/>
            <person name="Koroleva G.I."/>
            <person name="Ladner J.T."/>
            <person name="Lo C.-C."/>
            <person name="Minogue T.D."/>
            <person name="Munk C."/>
            <person name="Palacios G.F."/>
            <person name="Redden C.L."/>
            <person name="Rosenzweig C.N."/>
            <person name="Scholz M.B."/>
            <person name="Teshima H."/>
            <person name="Xu Y."/>
        </authorList>
    </citation>
    <scope>NUCLEOTIDE SEQUENCE [LARGE SCALE GENOMIC DNA]</scope>
    <source>
        <strain evidence="4">gladioli</strain>
        <strain evidence="1">Gladioli</strain>
    </source>
</reference>
<dbReference type="OrthoDB" id="8967044at2"/>
<evidence type="ECO:0000313" key="3">
    <source>
        <dbReference type="EMBL" id="UWX73107.1"/>
    </source>
</evidence>
<accession>A0A095W9C0</accession>
<dbReference type="RefSeq" id="WP_036032971.1">
    <property type="nucleotide sequence ID" value="NZ_CADEPO010000013.1"/>
</dbReference>
<dbReference type="Proteomes" id="UP000220629">
    <property type="component" value="Unassembled WGS sequence"/>
</dbReference>
<dbReference type="EMBL" id="JPGG01000016">
    <property type="protein sequence ID" value="KGC15110.1"/>
    <property type="molecule type" value="Genomic_DNA"/>
</dbReference>